<dbReference type="Proteomes" id="UP000030764">
    <property type="component" value="Unassembled WGS sequence"/>
</dbReference>
<dbReference type="PANTHER" id="PTHR37984">
    <property type="entry name" value="PROTEIN CBG26694"/>
    <property type="match status" value="1"/>
</dbReference>
<proteinExistence type="predicted"/>
<dbReference type="InterPro" id="IPR012337">
    <property type="entry name" value="RNaseH-like_sf"/>
</dbReference>
<dbReference type="PANTHER" id="PTHR37984:SF5">
    <property type="entry name" value="PROTEIN NYNRIN-LIKE"/>
    <property type="match status" value="1"/>
</dbReference>
<dbReference type="GO" id="GO:0015074">
    <property type="term" value="P:DNA integration"/>
    <property type="evidence" value="ECO:0007669"/>
    <property type="project" value="InterPro"/>
</dbReference>
<reference evidence="2 3" key="1">
    <citation type="journal article" date="2014" name="Nat. Genet.">
        <title>Genome and transcriptome of the porcine whipworm Trichuris suis.</title>
        <authorList>
            <person name="Jex A.R."/>
            <person name="Nejsum P."/>
            <person name="Schwarz E.M."/>
            <person name="Hu L."/>
            <person name="Young N.D."/>
            <person name="Hall R.S."/>
            <person name="Korhonen P.K."/>
            <person name="Liao S."/>
            <person name="Thamsborg S."/>
            <person name="Xia J."/>
            <person name="Xu P."/>
            <person name="Wang S."/>
            <person name="Scheerlinck J.P."/>
            <person name="Hofmann A."/>
            <person name="Sternberg P.W."/>
            <person name="Wang J."/>
            <person name="Gasser R.B."/>
        </authorList>
    </citation>
    <scope>NUCLEOTIDE SEQUENCE [LARGE SCALE GENOMIC DNA]</scope>
    <source>
        <strain evidence="2">DCEP-RM93M</strain>
    </source>
</reference>
<dbReference type="SUPFAM" id="SSF53098">
    <property type="entry name" value="Ribonuclease H-like"/>
    <property type="match status" value="1"/>
</dbReference>
<dbReference type="InterPro" id="IPR050951">
    <property type="entry name" value="Retrovirus_Pol_polyprotein"/>
</dbReference>
<accession>A0A085MBX7</accession>
<dbReference type="InterPro" id="IPR036397">
    <property type="entry name" value="RNaseH_sf"/>
</dbReference>
<dbReference type="EMBL" id="KL363205">
    <property type="protein sequence ID" value="KFD54723.1"/>
    <property type="molecule type" value="Genomic_DNA"/>
</dbReference>
<name>A0A085MBX7_9BILA</name>
<dbReference type="AlphaFoldDB" id="A0A085MBX7"/>
<dbReference type="Gene3D" id="3.30.420.10">
    <property type="entry name" value="Ribonuclease H-like superfamily/Ribonuclease H"/>
    <property type="match status" value="1"/>
</dbReference>
<organism evidence="2 3">
    <name type="scientific">Trichuris suis</name>
    <name type="common">pig whipworm</name>
    <dbReference type="NCBI Taxonomy" id="68888"/>
    <lineage>
        <taxon>Eukaryota</taxon>
        <taxon>Metazoa</taxon>
        <taxon>Ecdysozoa</taxon>
        <taxon>Nematoda</taxon>
        <taxon>Enoplea</taxon>
        <taxon>Dorylaimia</taxon>
        <taxon>Trichinellida</taxon>
        <taxon>Trichuridae</taxon>
        <taxon>Trichuris</taxon>
    </lineage>
</organism>
<evidence type="ECO:0000259" key="1">
    <source>
        <dbReference type="PROSITE" id="PS50994"/>
    </source>
</evidence>
<keyword evidence="3" id="KW-1185">Reference proteome</keyword>
<dbReference type="GO" id="GO:0003676">
    <property type="term" value="F:nucleic acid binding"/>
    <property type="evidence" value="ECO:0007669"/>
    <property type="project" value="InterPro"/>
</dbReference>
<evidence type="ECO:0000313" key="3">
    <source>
        <dbReference type="Proteomes" id="UP000030764"/>
    </source>
</evidence>
<dbReference type="InterPro" id="IPR001584">
    <property type="entry name" value="Integrase_cat-core"/>
</dbReference>
<feature type="non-terminal residue" evidence="2">
    <location>
        <position position="138"/>
    </location>
</feature>
<dbReference type="Pfam" id="PF00665">
    <property type="entry name" value="rve"/>
    <property type="match status" value="1"/>
</dbReference>
<gene>
    <name evidence="2" type="ORF">M513_04423</name>
</gene>
<dbReference type="PROSITE" id="PS50994">
    <property type="entry name" value="INTEGRASE"/>
    <property type="match status" value="1"/>
</dbReference>
<evidence type="ECO:0000313" key="2">
    <source>
        <dbReference type="EMBL" id="KFD54723.1"/>
    </source>
</evidence>
<sequence>MLRWSESCRSKAVASFNDLFSRSKRNLSPQVKTETVIKSFQKCSMSTALDGIEDDELTGTDQDDNATTKDVIQFLKEIFNREGLPREIVSENGVQFISNEFKQFLNDHAIRHCRTSLYYPQANGEVERFNRVLKIACN</sequence>
<feature type="domain" description="Integrase catalytic" evidence="1">
    <location>
        <begin position="62"/>
        <end position="138"/>
    </location>
</feature>
<protein>
    <recommendedName>
        <fullName evidence="1">Integrase catalytic domain-containing protein</fullName>
    </recommendedName>
</protein>